<organism evidence="2 3">
    <name type="scientific">Sphingomonas abietis</name>
    <dbReference type="NCBI Taxonomy" id="3012344"/>
    <lineage>
        <taxon>Bacteria</taxon>
        <taxon>Pseudomonadati</taxon>
        <taxon>Pseudomonadota</taxon>
        <taxon>Alphaproteobacteria</taxon>
        <taxon>Sphingomonadales</taxon>
        <taxon>Sphingomonadaceae</taxon>
        <taxon>Sphingomonas</taxon>
    </lineage>
</organism>
<feature type="coiled-coil region" evidence="1">
    <location>
        <begin position="41"/>
        <end position="68"/>
    </location>
</feature>
<sequence>MIGLATSLAAGVAFTSTVGCVAAWMIAASWRAAALDKARRLTILDTRIRNLLDQRDEARRELHAITRTRSRAVAQGNRTRAQRRRGALLPEPINEFAGQSADLRTEHTG</sequence>
<dbReference type="RefSeq" id="WP_270078594.1">
    <property type="nucleotide sequence ID" value="NZ_CP115174.1"/>
</dbReference>
<evidence type="ECO:0000256" key="1">
    <source>
        <dbReference type="SAM" id="Coils"/>
    </source>
</evidence>
<dbReference type="Proteomes" id="UP001210865">
    <property type="component" value="Chromosome"/>
</dbReference>
<name>A0ABY7NR03_9SPHN</name>
<accession>A0ABY7NR03</accession>
<gene>
    <name evidence="2" type="ORF">PBT88_07600</name>
</gene>
<proteinExistence type="predicted"/>
<keyword evidence="3" id="KW-1185">Reference proteome</keyword>
<reference evidence="2 3" key="1">
    <citation type="submission" date="2022-12" db="EMBL/GenBank/DDBJ databases">
        <title>Sphingomonas abieness sp. nov., an endophytic bacterium isolated from Abies koreana.</title>
        <authorList>
            <person name="Jiang L."/>
            <person name="Lee J."/>
        </authorList>
    </citation>
    <scope>NUCLEOTIDE SEQUENCE [LARGE SCALE GENOMIC DNA]</scope>
    <source>
        <strain evidence="3">PAMB 00755</strain>
    </source>
</reference>
<evidence type="ECO:0000313" key="2">
    <source>
        <dbReference type="EMBL" id="WBO23965.1"/>
    </source>
</evidence>
<keyword evidence="1" id="KW-0175">Coiled coil</keyword>
<protein>
    <recommendedName>
        <fullName evidence="4">LapA family protein</fullName>
    </recommendedName>
</protein>
<evidence type="ECO:0008006" key="4">
    <source>
        <dbReference type="Google" id="ProtNLM"/>
    </source>
</evidence>
<dbReference type="EMBL" id="CP115174">
    <property type="protein sequence ID" value="WBO23965.1"/>
    <property type="molecule type" value="Genomic_DNA"/>
</dbReference>
<evidence type="ECO:0000313" key="3">
    <source>
        <dbReference type="Proteomes" id="UP001210865"/>
    </source>
</evidence>